<protein>
    <submittedName>
        <fullName evidence="2">Uncharacterized protein</fullName>
    </submittedName>
</protein>
<dbReference type="AlphaFoldDB" id="A0A9N7TNI6"/>
<feature type="compositionally biased region" description="Low complexity" evidence="1">
    <location>
        <begin position="24"/>
        <end position="36"/>
    </location>
</feature>
<evidence type="ECO:0000313" key="2">
    <source>
        <dbReference type="EMBL" id="CAB1416285.1"/>
    </source>
</evidence>
<comment type="caution">
    <text evidence="2">The sequence shown here is derived from an EMBL/GenBank/DDBJ whole genome shotgun (WGS) entry which is preliminary data.</text>
</comment>
<organism evidence="2 3">
    <name type="scientific">Pleuronectes platessa</name>
    <name type="common">European plaice</name>
    <dbReference type="NCBI Taxonomy" id="8262"/>
    <lineage>
        <taxon>Eukaryota</taxon>
        <taxon>Metazoa</taxon>
        <taxon>Chordata</taxon>
        <taxon>Craniata</taxon>
        <taxon>Vertebrata</taxon>
        <taxon>Euteleostomi</taxon>
        <taxon>Actinopterygii</taxon>
        <taxon>Neopterygii</taxon>
        <taxon>Teleostei</taxon>
        <taxon>Neoteleostei</taxon>
        <taxon>Acanthomorphata</taxon>
        <taxon>Carangaria</taxon>
        <taxon>Pleuronectiformes</taxon>
        <taxon>Pleuronectoidei</taxon>
        <taxon>Pleuronectidae</taxon>
        <taxon>Pleuronectes</taxon>
    </lineage>
</organism>
<gene>
    <name evidence="2" type="ORF">PLEPLA_LOCUS4076</name>
</gene>
<proteinExistence type="predicted"/>
<evidence type="ECO:0000256" key="1">
    <source>
        <dbReference type="SAM" id="MobiDB-lite"/>
    </source>
</evidence>
<name>A0A9N7TNI6_PLEPL</name>
<reference evidence="2" key="1">
    <citation type="submission" date="2020-03" db="EMBL/GenBank/DDBJ databases">
        <authorList>
            <person name="Weist P."/>
        </authorList>
    </citation>
    <scope>NUCLEOTIDE SEQUENCE</scope>
</reference>
<accession>A0A9N7TNI6</accession>
<feature type="region of interest" description="Disordered" evidence="1">
    <location>
        <begin position="22"/>
        <end position="44"/>
    </location>
</feature>
<evidence type="ECO:0000313" key="3">
    <source>
        <dbReference type="Proteomes" id="UP001153269"/>
    </source>
</evidence>
<sequence length="242" mass="25491">MLSCPRVPYPRLGTGLILRTGAVSGSSGRGEQQESGAPRTVKHGRLNLPLPPGNTFYSFCGVSWASTGCQLGLNWALTGTQLGLDWASAGPGLGLGLNWALTGTQLGLGWVSTGPQLGLCWASAGPGLGVSWASAGPRLGLSWAWAGCQLAAEQREKMSSACLPPDKLPSVFNCRWKCIDHEGTNQNNKNQEGLGPLKISVLSPFCSRVFGIRSMNQGRKNERPVIITCVGGVSLYLTLIGL</sequence>
<keyword evidence="3" id="KW-1185">Reference proteome</keyword>
<dbReference type="EMBL" id="CADEAL010000201">
    <property type="protein sequence ID" value="CAB1416285.1"/>
    <property type="molecule type" value="Genomic_DNA"/>
</dbReference>
<dbReference type="Proteomes" id="UP001153269">
    <property type="component" value="Unassembled WGS sequence"/>
</dbReference>